<evidence type="ECO:0000313" key="2">
    <source>
        <dbReference type="Proteomes" id="UP000002505"/>
    </source>
</evidence>
<geneLocation type="plasmid" evidence="1 2">
    <name>pACHL01</name>
</geneLocation>
<reference evidence="1" key="1">
    <citation type="submission" date="2009-01" db="EMBL/GenBank/DDBJ databases">
        <title>Complete sequence of plasmid1 of Arthrobacter chlorophenolicus A6.</title>
        <authorList>
            <consortium name="US DOE Joint Genome Institute"/>
            <person name="Lucas S."/>
            <person name="Copeland A."/>
            <person name="Lapidus A."/>
            <person name="Glavina del Rio T."/>
            <person name="Tice H."/>
            <person name="Bruce D."/>
            <person name="Goodwin L."/>
            <person name="Pitluck S."/>
            <person name="Goltsman E."/>
            <person name="Clum A."/>
            <person name="Larimer F."/>
            <person name="Land M."/>
            <person name="Hauser L."/>
            <person name="Kyrpides N."/>
            <person name="Mikhailova N."/>
            <person name="Jansson J."/>
            <person name="Richardson P."/>
        </authorList>
    </citation>
    <scope>NUCLEOTIDE SEQUENCE [LARGE SCALE GENOMIC DNA]</scope>
    <source>
        <strain evidence="1">A6</strain>
        <plasmid evidence="1">pACHL01</plasmid>
    </source>
</reference>
<protein>
    <submittedName>
        <fullName evidence="1">Uncharacterized protein</fullName>
    </submittedName>
</protein>
<gene>
    <name evidence="1" type="ordered locus">Achl_4206</name>
</gene>
<dbReference type="RefSeq" id="WP_012623174.1">
    <property type="nucleotide sequence ID" value="NC_011879.1"/>
</dbReference>
<sequence length="325" mass="34423">MTENIARQPKGIPVGGQFAATTHSEPGTALSASDEQASFAEMGAAARAGLTHSSATHIAALLKKSPEAVYDENVATLAAANGCTYEDIHGINLVFNQGDRPLRVTGTGNSLPNELAAAGLTGDLSPYTGNNPDIEEGAWAYKSPTDRELVLSRTEDGGFSVWHEDRYDENSFHLETAPEDVTPESNLDSIKSALWDLAVTDANNSSPTPLSSGDFYELRDVRLEKNSRGEAYAEILASNDDGMWTTVSHNFATGATTVDRDGDLLTGPAADIEMAAVFEGLHSEPDNGDFEAHAKTVFGNLLTQAAADPDAPRWAADLAAKEAGR</sequence>
<dbReference type="EMBL" id="CP001342">
    <property type="protein sequence ID" value="ACL42157.1"/>
    <property type="molecule type" value="Genomic_DNA"/>
</dbReference>
<dbReference type="AlphaFoldDB" id="B8HIB0"/>
<proteinExistence type="predicted"/>
<name>B8HIB0_PSECP</name>
<keyword evidence="1" id="KW-0614">Plasmid</keyword>
<dbReference type="HOGENOM" id="CLU_854285_0_0_11"/>
<dbReference type="KEGG" id="ach:Achl_4206"/>
<dbReference type="Proteomes" id="UP000002505">
    <property type="component" value="Plasmid pACHL01"/>
</dbReference>
<keyword evidence="2" id="KW-1185">Reference proteome</keyword>
<evidence type="ECO:0000313" key="1">
    <source>
        <dbReference type="EMBL" id="ACL42157.1"/>
    </source>
</evidence>
<organism evidence="1 2">
    <name type="scientific">Pseudarthrobacter chlorophenolicus (strain ATCC 700700 / DSM 12829 / CIP 107037 / JCM 12360 / KCTC 9906 / NCIMB 13794 / A6)</name>
    <name type="common">Arthrobacter chlorophenolicus</name>
    <dbReference type="NCBI Taxonomy" id="452863"/>
    <lineage>
        <taxon>Bacteria</taxon>
        <taxon>Bacillati</taxon>
        <taxon>Actinomycetota</taxon>
        <taxon>Actinomycetes</taxon>
        <taxon>Micrococcales</taxon>
        <taxon>Micrococcaceae</taxon>
        <taxon>Pseudarthrobacter</taxon>
    </lineage>
</organism>
<accession>B8HIB0</accession>